<dbReference type="Proteomes" id="UP001225596">
    <property type="component" value="Unassembled WGS sequence"/>
</dbReference>
<reference evidence="1 2" key="1">
    <citation type="submission" date="2023-08" db="EMBL/GenBank/DDBJ databases">
        <title>Oxalobacteraceae gen .nov., isolated from river sludge outside the plant.</title>
        <authorList>
            <person name="Zhao S.Y."/>
        </authorList>
    </citation>
    <scope>NUCLEOTIDE SEQUENCE [LARGE SCALE GENOMIC DNA]</scope>
    <source>
        <strain evidence="1 2">R-40</strain>
    </source>
</reference>
<gene>
    <name evidence="1" type="ORF">Q8A64_13320</name>
</gene>
<comment type="caution">
    <text evidence="1">The sequence shown here is derived from an EMBL/GenBank/DDBJ whole genome shotgun (WGS) entry which is preliminary data.</text>
</comment>
<name>A0ABU1BQV5_9BURK</name>
<sequence>MPRETPATPLFRTQLASAATNPAYRNRLLGITGSLNWNILIWQISTRRFPKGISSRQDLPGVLFGRYIDPPPP</sequence>
<dbReference type="EMBL" id="JAUYVH010000009">
    <property type="protein sequence ID" value="MDQ9171388.1"/>
    <property type="molecule type" value="Genomic_DNA"/>
</dbReference>
<evidence type="ECO:0000313" key="2">
    <source>
        <dbReference type="Proteomes" id="UP001225596"/>
    </source>
</evidence>
<organism evidence="1 2">
    <name type="scientific">Keguizhuia sedimenti</name>
    <dbReference type="NCBI Taxonomy" id="3064264"/>
    <lineage>
        <taxon>Bacteria</taxon>
        <taxon>Pseudomonadati</taxon>
        <taxon>Pseudomonadota</taxon>
        <taxon>Betaproteobacteria</taxon>
        <taxon>Burkholderiales</taxon>
        <taxon>Oxalobacteraceae</taxon>
        <taxon>Keguizhuia</taxon>
    </lineage>
</organism>
<accession>A0ABU1BQV5</accession>
<dbReference type="RefSeq" id="WP_338437327.1">
    <property type="nucleotide sequence ID" value="NZ_JAUYVH010000009.1"/>
</dbReference>
<proteinExistence type="predicted"/>
<keyword evidence="2" id="KW-1185">Reference proteome</keyword>
<evidence type="ECO:0000313" key="1">
    <source>
        <dbReference type="EMBL" id="MDQ9171388.1"/>
    </source>
</evidence>
<protein>
    <submittedName>
        <fullName evidence="1">Uncharacterized protein</fullName>
    </submittedName>
</protein>